<sequence>MSSPHEDKLSHPLEQVTGEKDVHPEEEGSPRPERAARREDERPGTERPEQEGSTRESSP</sequence>
<evidence type="ECO:0000313" key="3">
    <source>
        <dbReference type="Proteomes" id="UP000032234"/>
    </source>
</evidence>
<dbReference type="AlphaFoldDB" id="A0A0C5GAR7"/>
<dbReference type="HOGENOM" id="CLU_2958665_0_0_11"/>
<reference evidence="2 3" key="1">
    <citation type="submission" date="2015-02" db="EMBL/GenBank/DDBJ databases">
        <title>Genome sequence of thermotolerant Streptomyces cyaneogriseus subsp. Noncyanogenus NMWT1, the producer of nematocidal antibiotics nemadectin.</title>
        <authorList>
            <person name="Wang H."/>
            <person name="Li C."/>
            <person name="Xiang W."/>
            <person name="Wang X."/>
        </authorList>
    </citation>
    <scope>NUCLEOTIDE SEQUENCE [LARGE SCALE GENOMIC DNA]</scope>
    <source>
        <strain evidence="2 3">NMWT 1</strain>
    </source>
</reference>
<dbReference type="Proteomes" id="UP000032234">
    <property type="component" value="Chromosome"/>
</dbReference>
<organism evidence="2 3">
    <name type="scientific">Streptomyces cyaneogriseus subsp. noncyanogenus</name>
    <dbReference type="NCBI Taxonomy" id="477245"/>
    <lineage>
        <taxon>Bacteria</taxon>
        <taxon>Bacillati</taxon>
        <taxon>Actinomycetota</taxon>
        <taxon>Actinomycetes</taxon>
        <taxon>Kitasatosporales</taxon>
        <taxon>Streptomycetaceae</taxon>
        <taxon>Streptomyces</taxon>
    </lineage>
</organism>
<dbReference type="EMBL" id="CP010849">
    <property type="protein sequence ID" value="AJP05409.1"/>
    <property type="molecule type" value="Genomic_DNA"/>
</dbReference>
<dbReference type="PATRIC" id="fig|477245.3.peg.6917"/>
<dbReference type="RefSeq" id="WP_044387152.1">
    <property type="nucleotide sequence ID" value="NZ_CP010849.1"/>
</dbReference>
<accession>A0A0C5GAR7</accession>
<dbReference type="KEGG" id="scw:TU94_32415"/>
<evidence type="ECO:0000313" key="2">
    <source>
        <dbReference type="EMBL" id="AJP05409.1"/>
    </source>
</evidence>
<gene>
    <name evidence="2" type="ORF">TU94_32415</name>
</gene>
<proteinExistence type="predicted"/>
<protein>
    <submittedName>
        <fullName evidence="2">Uncharacterized protein</fullName>
    </submittedName>
</protein>
<evidence type="ECO:0000256" key="1">
    <source>
        <dbReference type="SAM" id="MobiDB-lite"/>
    </source>
</evidence>
<name>A0A0C5GAR7_9ACTN</name>
<feature type="region of interest" description="Disordered" evidence="1">
    <location>
        <begin position="1"/>
        <end position="59"/>
    </location>
</feature>
<keyword evidence="3" id="KW-1185">Reference proteome</keyword>